<dbReference type="EMBL" id="KV722388">
    <property type="protein sequence ID" value="OCH91278.1"/>
    <property type="molecule type" value="Genomic_DNA"/>
</dbReference>
<feature type="non-terminal residue" evidence="5">
    <location>
        <position position="1"/>
    </location>
</feature>
<dbReference type="Gene3D" id="2.60.40.790">
    <property type="match status" value="1"/>
</dbReference>
<reference evidence="5 6" key="1">
    <citation type="submission" date="2016-07" db="EMBL/GenBank/DDBJ databases">
        <title>Draft genome of the white-rot fungus Obba rivulosa 3A-2.</title>
        <authorList>
            <consortium name="DOE Joint Genome Institute"/>
            <person name="Miettinen O."/>
            <person name="Riley R."/>
            <person name="Acob R."/>
            <person name="Barry K."/>
            <person name="Cullen D."/>
            <person name="De Vries R."/>
            <person name="Hainaut M."/>
            <person name="Hatakka A."/>
            <person name="Henrissat B."/>
            <person name="Hilden K."/>
            <person name="Kuo R."/>
            <person name="Labutti K."/>
            <person name="Lipzen A."/>
            <person name="Makela M.R."/>
            <person name="Sandor L."/>
            <person name="Spatafora J.W."/>
            <person name="Grigoriev I.V."/>
            <person name="Hibbett D.S."/>
        </authorList>
    </citation>
    <scope>NUCLEOTIDE SEQUENCE [LARGE SCALE GENOMIC DNA]</scope>
    <source>
        <strain evidence="5 6">3A-2</strain>
    </source>
</reference>
<dbReference type="PANTHER" id="PTHR11527">
    <property type="entry name" value="HEAT-SHOCK PROTEIN 20 FAMILY MEMBER"/>
    <property type="match status" value="1"/>
</dbReference>
<proteinExistence type="inferred from homology"/>
<feature type="non-terminal residue" evidence="5">
    <location>
        <position position="117"/>
    </location>
</feature>
<dbReference type="SUPFAM" id="SSF49764">
    <property type="entry name" value="HSP20-like chaperones"/>
    <property type="match status" value="1"/>
</dbReference>
<protein>
    <recommendedName>
        <fullName evidence="4">SHSP domain-containing protein</fullName>
    </recommendedName>
</protein>
<dbReference type="AlphaFoldDB" id="A0A8E2AUK1"/>
<dbReference type="InterPro" id="IPR008978">
    <property type="entry name" value="HSP20-like_chaperone"/>
</dbReference>
<dbReference type="Proteomes" id="UP000250043">
    <property type="component" value="Unassembled WGS sequence"/>
</dbReference>
<name>A0A8E2AUK1_9APHY</name>
<dbReference type="OrthoDB" id="1431247at2759"/>
<evidence type="ECO:0000313" key="5">
    <source>
        <dbReference type="EMBL" id="OCH91278.1"/>
    </source>
</evidence>
<dbReference type="CDD" id="cd06464">
    <property type="entry name" value="ACD_sHsps-like"/>
    <property type="match status" value="1"/>
</dbReference>
<evidence type="ECO:0000256" key="2">
    <source>
        <dbReference type="PROSITE-ProRule" id="PRU00285"/>
    </source>
</evidence>
<dbReference type="InterPro" id="IPR031107">
    <property type="entry name" value="Small_HSP"/>
</dbReference>
<gene>
    <name evidence="5" type="ORF">OBBRIDRAFT_701163</name>
</gene>
<sequence length="117" mass="13027">RRYGIRADIFYDRTAQTLTALLELPGVQRADVRLRLLRCPHTRVRVLLVEGTARAPAAPAAGHAARERRYGEFMRVILVPPETQTQDVQARMEDGVLTVCVPGVQDAESEPPQDVPL</sequence>
<evidence type="ECO:0000256" key="3">
    <source>
        <dbReference type="RuleBase" id="RU003616"/>
    </source>
</evidence>
<keyword evidence="1" id="KW-0346">Stress response</keyword>
<accession>A0A8E2AUK1</accession>
<organism evidence="5 6">
    <name type="scientific">Obba rivulosa</name>
    <dbReference type="NCBI Taxonomy" id="1052685"/>
    <lineage>
        <taxon>Eukaryota</taxon>
        <taxon>Fungi</taxon>
        <taxon>Dikarya</taxon>
        <taxon>Basidiomycota</taxon>
        <taxon>Agaricomycotina</taxon>
        <taxon>Agaricomycetes</taxon>
        <taxon>Polyporales</taxon>
        <taxon>Gelatoporiaceae</taxon>
        <taxon>Obba</taxon>
    </lineage>
</organism>
<keyword evidence="6" id="KW-1185">Reference proteome</keyword>
<feature type="domain" description="SHSP" evidence="4">
    <location>
        <begin position="1"/>
        <end position="117"/>
    </location>
</feature>
<dbReference type="Pfam" id="PF00011">
    <property type="entry name" value="HSP20"/>
    <property type="match status" value="1"/>
</dbReference>
<evidence type="ECO:0000256" key="1">
    <source>
        <dbReference type="ARBA" id="ARBA00023016"/>
    </source>
</evidence>
<comment type="similarity">
    <text evidence="2 3">Belongs to the small heat shock protein (HSP20) family.</text>
</comment>
<evidence type="ECO:0000259" key="4">
    <source>
        <dbReference type="PROSITE" id="PS01031"/>
    </source>
</evidence>
<dbReference type="InterPro" id="IPR002068">
    <property type="entry name" value="A-crystallin/Hsp20_dom"/>
</dbReference>
<dbReference type="PROSITE" id="PS01031">
    <property type="entry name" value="SHSP"/>
    <property type="match status" value="1"/>
</dbReference>
<evidence type="ECO:0000313" key="6">
    <source>
        <dbReference type="Proteomes" id="UP000250043"/>
    </source>
</evidence>